<dbReference type="PROSITE" id="PS01268">
    <property type="entry name" value="UPF0024"/>
    <property type="match status" value="1"/>
</dbReference>
<evidence type="ECO:0000256" key="4">
    <source>
        <dbReference type="HAMAP-Rule" id="MF_01082"/>
    </source>
</evidence>
<dbReference type="GO" id="GO:0031119">
    <property type="term" value="P:tRNA pseudouridine synthesis"/>
    <property type="evidence" value="ECO:0007669"/>
    <property type="project" value="UniProtKB-UniRule"/>
</dbReference>
<keyword evidence="3 4" id="KW-0413">Isomerase</keyword>
<feature type="domain" description="TRUD" evidence="5">
    <location>
        <begin position="166"/>
        <end position="316"/>
    </location>
</feature>
<dbReference type="HOGENOM" id="CLU_005281_4_0_6"/>
<dbReference type="Gene3D" id="3.30.2350.20">
    <property type="entry name" value="TruD, catalytic domain"/>
    <property type="match status" value="1"/>
</dbReference>
<dbReference type="InterPro" id="IPR050170">
    <property type="entry name" value="TruD_pseudoU_synthase"/>
</dbReference>
<dbReference type="RefSeq" id="WP_016353277.1">
    <property type="nucleotide sequence ID" value="NC_021291.1"/>
</dbReference>
<dbReference type="KEGG" id="ssal:SPISAL_04380"/>
<dbReference type="PATRIC" id="fig|1260251.3.peg.883"/>
<dbReference type="InterPro" id="IPR001656">
    <property type="entry name" value="PsdUridine_synth_TruD"/>
</dbReference>
<dbReference type="InterPro" id="IPR011760">
    <property type="entry name" value="PsdUridine_synth_TruD_insert"/>
</dbReference>
<dbReference type="PANTHER" id="PTHR47811">
    <property type="entry name" value="TRNA PSEUDOURIDINE SYNTHASE D"/>
    <property type="match status" value="1"/>
</dbReference>
<dbReference type="InterPro" id="IPR042214">
    <property type="entry name" value="TruD_catalytic"/>
</dbReference>
<dbReference type="EC" id="5.4.99.27" evidence="4"/>
<dbReference type="SUPFAM" id="SSF55120">
    <property type="entry name" value="Pseudouridine synthase"/>
    <property type="match status" value="1"/>
</dbReference>
<sequence>MSEPTAGLTGPISPITPVNAWGAPLGQARVAASPADFQVTEVLGYRADGEGPHLLVEIEKCGLSTADAMQQLARAWDCPRREMGYAGRKDRQAVTRQWLSVPWPVNAALPETGPIGEGLVVLSVERHRRKLRIGALQGNRFRLTLREASLDPRAVSSRLARVARCGVPNYFGPQRFGRGGRNLSAAVDWLTGGRRPRGRSDRSMQLSALRSEVFNRVLAARVLDGSWNQAIADDLMVLDGRGSLFPASEEPADSLARRMAGLHVHATGPLPGRRADALRLPAALADWEDKQTPCLAAAVDGLTAQGLDAARRALRLSVGELAWAWPAPQTLVITCRLPRGAYATTVLRELVTWSAPE</sequence>
<dbReference type="GO" id="GO:0003723">
    <property type="term" value="F:RNA binding"/>
    <property type="evidence" value="ECO:0007669"/>
    <property type="project" value="InterPro"/>
</dbReference>
<dbReference type="InterPro" id="IPR020103">
    <property type="entry name" value="PsdUridine_synth_cat_dom_sf"/>
</dbReference>
<dbReference type="Pfam" id="PF01142">
    <property type="entry name" value="TruD"/>
    <property type="match status" value="2"/>
</dbReference>
<feature type="active site" description="Nucleophile" evidence="4">
    <location>
        <position position="90"/>
    </location>
</feature>
<comment type="similarity">
    <text evidence="1 4">Belongs to the pseudouridine synthase TruD family.</text>
</comment>
<reference evidence="6 7" key="1">
    <citation type="journal article" date="2013" name="Genome Announc.">
        <title>Draft Genome of Spiribacter salinus M19-40, an Abundant Gammaproteobacterium in Aquatic Hypersaline Environments.</title>
        <authorList>
            <person name="Leon M.J."/>
            <person name="Ghai R."/>
            <person name="Fernandez A.B."/>
            <person name="Sanchez-Porro C."/>
            <person name="Rodriguez-Valera F."/>
            <person name="Ventosa A."/>
        </authorList>
    </citation>
    <scope>NUCLEOTIDE SEQUENCE [LARGE SCALE GENOMIC DNA]</scope>
    <source>
        <strain evidence="6">M19-40</strain>
    </source>
</reference>
<accession>R4V7I4</accession>
<protein>
    <recommendedName>
        <fullName evidence="4">tRNA pseudouridine synthase D</fullName>
        <ecNumber evidence="4">5.4.99.27</ecNumber>
    </recommendedName>
    <alternativeName>
        <fullName evidence="4">tRNA pseudouridine(13) synthase</fullName>
    </alternativeName>
    <alternativeName>
        <fullName evidence="4">tRNA pseudouridylate synthase D</fullName>
    </alternativeName>
    <alternativeName>
        <fullName evidence="4">tRNA-uridine isomerase D</fullName>
    </alternativeName>
</protein>
<comment type="catalytic activity">
    <reaction evidence="4">
        <text>uridine(13) in tRNA = pseudouridine(13) in tRNA</text>
        <dbReference type="Rhea" id="RHEA:42540"/>
        <dbReference type="Rhea" id="RHEA-COMP:10105"/>
        <dbReference type="Rhea" id="RHEA-COMP:10106"/>
        <dbReference type="ChEBI" id="CHEBI:65314"/>
        <dbReference type="ChEBI" id="CHEBI:65315"/>
        <dbReference type="EC" id="5.4.99.27"/>
    </reaction>
</comment>
<dbReference type="InterPro" id="IPR043165">
    <property type="entry name" value="TruD_insert_sf"/>
</dbReference>
<dbReference type="Gene3D" id="3.30.2340.10">
    <property type="entry name" value="TruD, insertion domain"/>
    <property type="match status" value="1"/>
</dbReference>
<dbReference type="Proteomes" id="UP000017881">
    <property type="component" value="Chromosome"/>
</dbReference>
<organism evidence="6 7">
    <name type="scientific">Spiribacter salinus M19-40</name>
    <dbReference type="NCBI Taxonomy" id="1260251"/>
    <lineage>
        <taxon>Bacteria</taxon>
        <taxon>Pseudomonadati</taxon>
        <taxon>Pseudomonadota</taxon>
        <taxon>Gammaproteobacteria</taxon>
        <taxon>Chromatiales</taxon>
        <taxon>Ectothiorhodospiraceae</taxon>
        <taxon>Spiribacter</taxon>
    </lineage>
</organism>
<dbReference type="GO" id="GO:0005829">
    <property type="term" value="C:cytosol"/>
    <property type="evidence" value="ECO:0007669"/>
    <property type="project" value="TreeGrafter"/>
</dbReference>
<gene>
    <name evidence="4" type="primary">truD</name>
    <name evidence="6" type="ORF">SPISAL_04380</name>
</gene>
<dbReference type="GO" id="GO:0160150">
    <property type="term" value="F:tRNA pseudouridine(13) synthase activity"/>
    <property type="evidence" value="ECO:0007669"/>
    <property type="project" value="UniProtKB-EC"/>
</dbReference>
<keyword evidence="2 4" id="KW-0819">tRNA processing</keyword>
<dbReference type="HAMAP" id="MF_01082">
    <property type="entry name" value="TruD"/>
    <property type="match status" value="1"/>
</dbReference>
<evidence type="ECO:0000256" key="2">
    <source>
        <dbReference type="ARBA" id="ARBA00022694"/>
    </source>
</evidence>
<evidence type="ECO:0000313" key="7">
    <source>
        <dbReference type="Proteomes" id="UP000017881"/>
    </source>
</evidence>
<evidence type="ECO:0000259" key="5">
    <source>
        <dbReference type="PROSITE" id="PS50984"/>
    </source>
</evidence>
<dbReference type="InterPro" id="IPR020119">
    <property type="entry name" value="PsdUridine_synth_TruD_CS"/>
</dbReference>
<proteinExistence type="inferred from homology"/>
<dbReference type="eggNOG" id="COG0585">
    <property type="taxonomic scope" value="Bacteria"/>
</dbReference>
<evidence type="ECO:0000313" key="6">
    <source>
        <dbReference type="EMBL" id="AGM40970.1"/>
    </source>
</evidence>
<evidence type="ECO:0000256" key="1">
    <source>
        <dbReference type="ARBA" id="ARBA00007953"/>
    </source>
</evidence>
<evidence type="ECO:0000256" key="3">
    <source>
        <dbReference type="ARBA" id="ARBA00023235"/>
    </source>
</evidence>
<dbReference type="PANTHER" id="PTHR47811:SF1">
    <property type="entry name" value="TRNA PSEUDOURIDINE SYNTHASE D"/>
    <property type="match status" value="1"/>
</dbReference>
<name>R4V7I4_9GAMM</name>
<dbReference type="PROSITE" id="PS50984">
    <property type="entry name" value="TRUD"/>
    <property type="match status" value="1"/>
</dbReference>
<dbReference type="AlphaFoldDB" id="R4V7I4"/>
<keyword evidence="7" id="KW-1185">Reference proteome</keyword>
<dbReference type="EMBL" id="CP005963">
    <property type="protein sequence ID" value="AGM40970.1"/>
    <property type="molecule type" value="Genomic_DNA"/>
</dbReference>
<comment type="function">
    <text evidence="4">Responsible for synthesis of pseudouridine from uracil-13 in transfer RNAs.</text>
</comment>